<evidence type="ECO:0000313" key="4">
    <source>
        <dbReference type="Proteomes" id="UP001336250"/>
    </source>
</evidence>
<feature type="transmembrane region" description="Helical" evidence="1">
    <location>
        <begin position="100"/>
        <end position="118"/>
    </location>
</feature>
<organism evidence="3 4">
    <name type="scientific">Aquincola agrisoli</name>
    <dbReference type="NCBI Taxonomy" id="3119538"/>
    <lineage>
        <taxon>Bacteria</taxon>
        <taxon>Pseudomonadati</taxon>
        <taxon>Pseudomonadota</taxon>
        <taxon>Betaproteobacteria</taxon>
        <taxon>Burkholderiales</taxon>
        <taxon>Sphaerotilaceae</taxon>
        <taxon>Aquincola</taxon>
    </lineage>
</organism>
<feature type="transmembrane region" description="Helical" evidence="1">
    <location>
        <begin position="71"/>
        <end position="88"/>
    </location>
</feature>
<evidence type="ECO:0000256" key="1">
    <source>
        <dbReference type="SAM" id="Phobius"/>
    </source>
</evidence>
<keyword evidence="1" id="KW-1133">Transmembrane helix</keyword>
<proteinExistence type="predicted"/>
<keyword evidence="4" id="KW-1185">Reference proteome</keyword>
<name>A0AAW9QL92_9BURK</name>
<accession>A0AAW9QL92</accession>
<sequence length="220" mass="23133">MTLFWNTVTRLGEAQLLLPALLAATAWLALRARAPRVALTWLGATGVAAAITTVTKIAFIGWGIGYAPLDFTGISGHAMFAAAILPLLAREAVGAAHPRWHGPAVGIGLALAALVAVSRVEVYAHSPSESWAGFLLGAGASVAALSLVHMPRTSAPKKLILLLGAWLLVAVPGAPASRTHDWVTAISIGLAGRDAPYTRQMMHRDWQLQRNGAQRYGAAR</sequence>
<dbReference type="SUPFAM" id="SSF48317">
    <property type="entry name" value="Acid phosphatase/Vanadium-dependent haloperoxidase"/>
    <property type="match status" value="1"/>
</dbReference>
<dbReference type="CDD" id="cd01610">
    <property type="entry name" value="PAP2_like"/>
    <property type="match status" value="1"/>
</dbReference>
<keyword evidence="1" id="KW-0472">Membrane</keyword>
<feature type="transmembrane region" description="Helical" evidence="1">
    <location>
        <begin position="130"/>
        <end position="148"/>
    </location>
</feature>
<feature type="transmembrane region" description="Helical" evidence="1">
    <location>
        <begin position="37"/>
        <end position="65"/>
    </location>
</feature>
<gene>
    <name evidence="3" type="ORF">V4F39_23540</name>
</gene>
<protein>
    <submittedName>
        <fullName evidence="3">Phosphatase</fullName>
    </submittedName>
</protein>
<feature type="domain" description="Phosphatidic acid phosphatase type 2/haloperoxidase" evidence="2">
    <location>
        <begin position="74"/>
        <end position="149"/>
    </location>
</feature>
<dbReference type="AlphaFoldDB" id="A0AAW9QL92"/>
<dbReference type="InterPro" id="IPR000326">
    <property type="entry name" value="PAP2/HPO"/>
</dbReference>
<dbReference type="Proteomes" id="UP001336250">
    <property type="component" value="Unassembled WGS sequence"/>
</dbReference>
<dbReference type="RefSeq" id="WP_332292515.1">
    <property type="nucleotide sequence ID" value="NZ_JAZIBG010000049.1"/>
</dbReference>
<dbReference type="Gene3D" id="1.20.144.10">
    <property type="entry name" value="Phosphatidic acid phosphatase type 2/haloperoxidase"/>
    <property type="match status" value="1"/>
</dbReference>
<reference evidence="3 4" key="1">
    <citation type="submission" date="2024-02" db="EMBL/GenBank/DDBJ databases">
        <title>Genome sequence of Aquincola sp. MAHUQ-54.</title>
        <authorList>
            <person name="Huq M.A."/>
        </authorList>
    </citation>
    <scope>NUCLEOTIDE SEQUENCE [LARGE SCALE GENOMIC DNA]</scope>
    <source>
        <strain evidence="3 4">MAHUQ-54</strain>
    </source>
</reference>
<dbReference type="Pfam" id="PF01569">
    <property type="entry name" value="PAP2"/>
    <property type="match status" value="1"/>
</dbReference>
<feature type="transmembrane region" description="Helical" evidence="1">
    <location>
        <begin position="12"/>
        <end position="30"/>
    </location>
</feature>
<evidence type="ECO:0000259" key="2">
    <source>
        <dbReference type="Pfam" id="PF01569"/>
    </source>
</evidence>
<comment type="caution">
    <text evidence="3">The sequence shown here is derived from an EMBL/GenBank/DDBJ whole genome shotgun (WGS) entry which is preliminary data.</text>
</comment>
<dbReference type="InterPro" id="IPR036938">
    <property type="entry name" value="PAP2/HPO_sf"/>
</dbReference>
<evidence type="ECO:0000313" key="3">
    <source>
        <dbReference type="EMBL" id="MEF7616908.1"/>
    </source>
</evidence>
<dbReference type="EMBL" id="JAZIBG010000049">
    <property type="protein sequence ID" value="MEF7616908.1"/>
    <property type="molecule type" value="Genomic_DNA"/>
</dbReference>
<keyword evidence="1" id="KW-0812">Transmembrane</keyword>